<gene>
    <name evidence="2" type="ORF">H6G83_08895</name>
</gene>
<dbReference type="Proteomes" id="UP000661112">
    <property type="component" value="Unassembled WGS sequence"/>
</dbReference>
<protein>
    <submittedName>
        <fullName evidence="2">DUF559 domain-containing protein</fullName>
    </submittedName>
</protein>
<name>A0ABR8D1C7_9NOST</name>
<accession>A0ABR8D1C7</accession>
<sequence length="135" mass="15908">MNNPTPPRKGDSINHIITGQTINPDKIQIAKELRCQMTPEEKILWQHLRANRLHGLHFRRQQIIDGFIVDFYCHAAKLVIEVDGKIHEQQAEYDVERDKVLSARGLRLLRIKNEEVRQKLDQVLKLIYQFCLEET</sequence>
<reference evidence="2 3" key="1">
    <citation type="journal article" date="2020" name="ISME J.">
        <title>Comparative genomics reveals insights into cyanobacterial evolution and habitat adaptation.</title>
        <authorList>
            <person name="Chen M.Y."/>
            <person name="Teng W.K."/>
            <person name="Zhao L."/>
            <person name="Hu C.X."/>
            <person name="Zhou Y.K."/>
            <person name="Han B.P."/>
            <person name="Song L.R."/>
            <person name="Shu W.S."/>
        </authorList>
    </citation>
    <scope>NUCLEOTIDE SEQUENCE [LARGE SCALE GENOMIC DNA]</scope>
    <source>
        <strain evidence="2 3">FACHB-119</strain>
    </source>
</reference>
<evidence type="ECO:0000313" key="3">
    <source>
        <dbReference type="Proteomes" id="UP000661112"/>
    </source>
</evidence>
<evidence type="ECO:0000313" key="2">
    <source>
        <dbReference type="EMBL" id="MBD2500727.1"/>
    </source>
</evidence>
<dbReference type="CDD" id="cd01038">
    <property type="entry name" value="Endonuclease_DUF559"/>
    <property type="match status" value="1"/>
</dbReference>
<dbReference type="PANTHER" id="PTHR38590">
    <property type="entry name" value="BLL0828 PROTEIN"/>
    <property type="match status" value="1"/>
</dbReference>
<dbReference type="InterPro" id="IPR007569">
    <property type="entry name" value="DUF559"/>
</dbReference>
<proteinExistence type="predicted"/>
<dbReference type="SUPFAM" id="SSF52980">
    <property type="entry name" value="Restriction endonuclease-like"/>
    <property type="match status" value="1"/>
</dbReference>
<organism evidence="2 3">
    <name type="scientific">Anabaena azotica FACHB-119</name>
    <dbReference type="NCBI Taxonomy" id="947527"/>
    <lineage>
        <taxon>Bacteria</taxon>
        <taxon>Bacillati</taxon>
        <taxon>Cyanobacteriota</taxon>
        <taxon>Cyanophyceae</taxon>
        <taxon>Nostocales</taxon>
        <taxon>Nostocaceae</taxon>
        <taxon>Anabaena</taxon>
        <taxon>Anabaena azotica</taxon>
    </lineage>
</organism>
<dbReference type="InterPro" id="IPR011335">
    <property type="entry name" value="Restrct_endonuc-II-like"/>
</dbReference>
<dbReference type="PANTHER" id="PTHR38590:SF1">
    <property type="entry name" value="BLL0828 PROTEIN"/>
    <property type="match status" value="1"/>
</dbReference>
<evidence type="ECO:0000259" key="1">
    <source>
        <dbReference type="Pfam" id="PF04480"/>
    </source>
</evidence>
<comment type="caution">
    <text evidence="2">The sequence shown here is derived from an EMBL/GenBank/DDBJ whole genome shotgun (WGS) entry which is preliminary data.</text>
</comment>
<keyword evidence="3" id="KW-1185">Reference proteome</keyword>
<dbReference type="Pfam" id="PF04480">
    <property type="entry name" value="DUF559"/>
    <property type="match status" value="1"/>
</dbReference>
<dbReference type="Gene3D" id="3.40.960.10">
    <property type="entry name" value="VSR Endonuclease"/>
    <property type="match status" value="1"/>
</dbReference>
<dbReference type="EMBL" id="JACJSG010000009">
    <property type="protein sequence ID" value="MBD2500727.1"/>
    <property type="molecule type" value="Genomic_DNA"/>
</dbReference>
<dbReference type="InterPro" id="IPR047216">
    <property type="entry name" value="Endonuclease_DUF559_bact"/>
</dbReference>
<dbReference type="RefSeq" id="WP_190470102.1">
    <property type="nucleotide sequence ID" value="NZ_JACJSG010000009.1"/>
</dbReference>
<feature type="domain" description="DUF559" evidence="1">
    <location>
        <begin position="27"/>
        <end position="131"/>
    </location>
</feature>